<accession>A0AA35RTB9</accession>
<gene>
    <name evidence="2" type="ORF">GBAR_LOCUS9849</name>
</gene>
<comment type="caution">
    <text evidence="2">The sequence shown here is derived from an EMBL/GenBank/DDBJ whole genome shotgun (WGS) entry which is preliminary data.</text>
</comment>
<dbReference type="Proteomes" id="UP001174909">
    <property type="component" value="Unassembled WGS sequence"/>
</dbReference>
<sequence length="104" mass="11307">PPPHGNPNSDGDWYAPNGKRVRGDNRPGDLGFVRNRGPHVVRLKRSTAGTPLEGIYRCVIQDHTKKKKTVNVRLINETSISSTFSSSNAAGNSVISTSSIIMYS</sequence>
<proteinExistence type="predicted"/>
<dbReference type="AlphaFoldDB" id="A0AA35RTB9"/>
<protein>
    <submittedName>
        <fullName evidence="2">Uncharacterized protein</fullName>
    </submittedName>
</protein>
<evidence type="ECO:0000256" key="1">
    <source>
        <dbReference type="SAM" id="MobiDB-lite"/>
    </source>
</evidence>
<evidence type="ECO:0000313" key="3">
    <source>
        <dbReference type="Proteomes" id="UP001174909"/>
    </source>
</evidence>
<evidence type="ECO:0000313" key="2">
    <source>
        <dbReference type="EMBL" id="CAI8015951.1"/>
    </source>
</evidence>
<organism evidence="2 3">
    <name type="scientific">Geodia barretti</name>
    <name type="common">Barrett's horny sponge</name>
    <dbReference type="NCBI Taxonomy" id="519541"/>
    <lineage>
        <taxon>Eukaryota</taxon>
        <taxon>Metazoa</taxon>
        <taxon>Porifera</taxon>
        <taxon>Demospongiae</taxon>
        <taxon>Heteroscleromorpha</taxon>
        <taxon>Tetractinellida</taxon>
        <taxon>Astrophorina</taxon>
        <taxon>Geodiidae</taxon>
        <taxon>Geodia</taxon>
    </lineage>
</organism>
<keyword evidence="3" id="KW-1185">Reference proteome</keyword>
<feature type="region of interest" description="Disordered" evidence="1">
    <location>
        <begin position="1"/>
        <end position="33"/>
    </location>
</feature>
<reference evidence="2" key="1">
    <citation type="submission" date="2023-03" db="EMBL/GenBank/DDBJ databases">
        <authorList>
            <person name="Steffen K."/>
            <person name="Cardenas P."/>
        </authorList>
    </citation>
    <scope>NUCLEOTIDE SEQUENCE</scope>
</reference>
<feature type="non-terminal residue" evidence="2">
    <location>
        <position position="1"/>
    </location>
</feature>
<name>A0AA35RTB9_GEOBA</name>
<feature type="non-terminal residue" evidence="2">
    <location>
        <position position="104"/>
    </location>
</feature>
<dbReference type="EMBL" id="CASHTH010001483">
    <property type="protein sequence ID" value="CAI8015951.1"/>
    <property type="molecule type" value="Genomic_DNA"/>
</dbReference>